<sequence>MDMGYFFRRLSSSDQSRYKKMILSLLERQKGVAISIPEVSCDRLIQSVLLDNPHLFMVNPTLFHYRQSNKTITIYWEYLFNRTEQKQVQRLLNQVTLNFNHHLIGLTKYEKVERLYQLFSRNVTYDRNSPFRHSLVGCLIHKRAVCQGISTAFKFMCDRLEIPCLIVEGWSEGEKHTWNIVRINNKNYHIDVTWDLYPEEHEPTYFYFCKSDYDMNFDHSWDRRLYPTCPDNFGTFFAMHNLIFTEESLTEYLIQAIRTGKKICHFQISNPRIFGAVLNKLPAIGNIYYLSDTQLCSYHLRFL</sequence>
<organism evidence="2 3">
    <name type="scientific">Streptococcus suis</name>
    <dbReference type="NCBI Taxonomy" id="1307"/>
    <lineage>
        <taxon>Bacteria</taxon>
        <taxon>Bacillati</taxon>
        <taxon>Bacillota</taxon>
        <taxon>Bacilli</taxon>
        <taxon>Lactobacillales</taxon>
        <taxon>Streptococcaceae</taxon>
        <taxon>Streptococcus</taxon>
    </lineage>
</organism>
<proteinExistence type="predicted"/>
<reference evidence="2 3" key="1">
    <citation type="submission" date="2016-02" db="EMBL/GenBank/DDBJ databases">
        <authorList>
            <consortium name="Pathogen Informatics"/>
        </authorList>
    </citation>
    <scope>NUCLEOTIDE SEQUENCE [LARGE SCALE GENOMIC DNA]</scope>
    <source>
        <strain evidence="2 3">SS1013</strain>
    </source>
</reference>
<gene>
    <name evidence="2" type="ORF">ERS132539_00546</name>
</gene>
<dbReference type="PANTHER" id="PTHR46333">
    <property type="entry name" value="CYTOKINESIS PROTEIN 3"/>
    <property type="match status" value="1"/>
</dbReference>
<dbReference type="SUPFAM" id="SSF54001">
    <property type="entry name" value="Cysteine proteinases"/>
    <property type="match status" value="1"/>
</dbReference>
<dbReference type="SMART" id="SM00460">
    <property type="entry name" value="TGc"/>
    <property type="match status" value="1"/>
</dbReference>
<accession>A0A0Z8MQQ6</accession>
<dbReference type="GO" id="GO:0005737">
    <property type="term" value="C:cytoplasm"/>
    <property type="evidence" value="ECO:0007669"/>
    <property type="project" value="TreeGrafter"/>
</dbReference>
<dbReference type="InterPro" id="IPR052557">
    <property type="entry name" value="CAP/Cytokinesis_protein"/>
</dbReference>
<dbReference type="Proteomes" id="UP000069526">
    <property type="component" value="Unassembled WGS sequence"/>
</dbReference>
<dbReference type="EMBL" id="FIJK01000008">
    <property type="protein sequence ID" value="CYW13414.1"/>
    <property type="molecule type" value="Genomic_DNA"/>
</dbReference>
<keyword evidence="2" id="KW-0449">Lipoprotein</keyword>
<dbReference type="InterPro" id="IPR002931">
    <property type="entry name" value="Transglutaminase-like"/>
</dbReference>
<feature type="domain" description="Transglutaminase-like" evidence="1">
    <location>
        <begin position="138"/>
        <end position="194"/>
    </location>
</feature>
<dbReference type="Pfam" id="PF01841">
    <property type="entry name" value="Transglut_core"/>
    <property type="match status" value="1"/>
</dbReference>
<protein>
    <submittedName>
        <fullName evidence="2">Lipoprotein</fullName>
    </submittedName>
</protein>
<evidence type="ECO:0000313" key="2">
    <source>
        <dbReference type="EMBL" id="CYW13414.1"/>
    </source>
</evidence>
<dbReference type="InterPro" id="IPR038765">
    <property type="entry name" value="Papain-like_cys_pep_sf"/>
</dbReference>
<dbReference type="AlphaFoldDB" id="A0A0Z8MQQ6"/>
<dbReference type="Gene3D" id="3.10.620.30">
    <property type="match status" value="1"/>
</dbReference>
<evidence type="ECO:0000259" key="1">
    <source>
        <dbReference type="SMART" id="SM00460"/>
    </source>
</evidence>
<evidence type="ECO:0000313" key="3">
    <source>
        <dbReference type="Proteomes" id="UP000069526"/>
    </source>
</evidence>
<name>A0A0Z8MQQ6_STRSU</name>
<dbReference type="PANTHER" id="PTHR46333:SF2">
    <property type="entry name" value="CYTOKINESIS PROTEIN 3"/>
    <property type="match status" value="1"/>
</dbReference>